<protein>
    <recommendedName>
        <fullName evidence="4">DUF4412 domain-containing protein</fullName>
    </recommendedName>
</protein>
<feature type="signal peptide" evidence="1">
    <location>
        <begin position="1"/>
        <end position="26"/>
    </location>
</feature>
<dbReference type="Proteomes" id="UP001151478">
    <property type="component" value="Unassembled WGS sequence"/>
</dbReference>
<dbReference type="RefSeq" id="WP_265725959.1">
    <property type="nucleotide sequence ID" value="NZ_JAOSLC020000003.1"/>
</dbReference>
<name>A0ABT5SBF4_9FLAO</name>
<keyword evidence="3" id="KW-1185">Reference proteome</keyword>
<evidence type="ECO:0008006" key="4">
    <source>
        <dbReference type="Google" id="ProtNLM"/>
    </source>
</evidence>
<evidence type="ECO:0000313" key="2">
    <source>
        <dbReference type="EMBL" id="MDD7915408.1"/>
    </source>
</evidence>
<proteinExistence type="predicted"/>
<feature type="chain" id="PRO_5046312226" description="DUF4412 domain-containing protein" evidence="1">
    <location>
        <begin position="27"/>
        <end position="462"/>
    </location>
</feature>
<evidence type="ECO:0000256" key="1">
    <source>
        <dbReference type="SAM" id="SignalP"/>
    </source>
</evidence>
<organism evidence="2 3">
    <name type="scientific">Polaribacter ponticola</name>
    <dbReference type="NCBI Taxonomy" id="2978475"/>
    <lineage>
        <taxon>Bacteria</taxon>
        <taxon>Pseudomonadati</taxon>
        <taxon>Bacteroidota</taxon>
        <taxon>Flavobacteriia</taxon>
        <taxon>Flavobacteriales</taxon>
        <taxon>Flavobacteriaceae</taxon>
    </lineage>
</organism>
<accession>A0ABT5SBF4</accession>
<gene>
    <name evidence="2" type="ORF">N5A56_013730</name>
</gene>
<comment type="caution">
    <text evidence="2">The sequence shown here is derived from an EMBL/GenBank/DDBJ whole genome shotgun (WGS) entry which is preliminary data.</text>
</comment>
<evidence type="ECO:0000313" key="3">
    <source>
        <dbReference type="Proteomes" id="UP001151478"/>
    </source>
</evidence>
<dbReference type="EMBL" id="JAOSLC020000003">
    <property type="protein sequence ID" value="MDD7915408.1"/>
    <property type="molecule type" value="Genomic_DNA"/>
</dbReference>
<sequence length="462" mass="52442">MILKTNFKTLATFLIISAFVVTPTNAQFWKKLKKKVQNKIEQKVEEKIDKETDKVLDNTLEGKKEDNNLEEVTNKKSYGSASINHSVKYGNVQIAQVYKTKVTKTGNEFRLIGNWFTVSVDVFDGYILDIKNITSIEALNKKTFKIPEEANLKLSYDPIKQTERESSGEGQDYYLESGFATVTFNKDKNVSISFNGSATLSKAVRKPNEIDEYDYIKTPVTISGMINTISPEYRLTRAEKKQGNRNQNNDLSENDKKEMLNKLSPTVNIPSTFSFNKGIEVKMTDERGDHQTVEFLTGNYPDIYGMSVAPKEMQGQEMLIVNTPKAMTMFMNMGGMKIKKSTSIEQMGDQYNMGDKIPEEGDFEYKKTGNTKTIIGYLCEEVKVDYEYTNDKGSASFWVSKDFPIQNKALPMLGMKINNPNFSGFVLEMNTIQNGKKFTIEVTNISDKNVTINTSKYKNMGF</sequence>
<reference evidence="2" key="1">
    <citation type="submission" date="2023-02" db="EMBL/GenBank/DDBJ databases">
        <title>Polaribacter ponticola sp. nov., isolated from seawater.</title>
        <authorList>
            <person name="Baek J.H."/>
            <person name="Kim J.M."/>
            <person name="Choi D.G."/>
            <person name="Jeon C.O."/>
        </authorList>
    </citation>
    <scope>NUCLEOTIDE SEQUENCE</scope>
    <source>
        <strain evidence="2">MSW5</strain>
    </source>
</reference>
<keyword evidence="1" id="KW-0732">Signal</keyword>